<dbReference type="PANTHER" id="PTHR24412:SF466">
    <property type="entry name" value="RING CANAL KELCH PROTEIN"/>
    <property type="match status" value="1"/>
</dbReference>
<dbReference type="Pfam" id="PF07707">
    <property type="entry name" value="BACK"/>
    <property type="match status" value="1"/>
</dbReference>
<dbReference type="RefSeq" id="XP_029343162.1">
    <property type="nucleotide sequence ID" value="XM_029487302.1"/>
</dbReference>
<name>A0A8R2NP97_ACYPI</name>
<dbReference type="OrthoDB" id="45365at2759"/>
<reference evidence="5" key="2">
    <citation type="submission" date="2022-06" db="UniProtKB">
        <authorList>
            <consortium name="EnsemblMetazoa"/>
        </authorList>
    </citation>
    <scope>IDENTIFICATION</scope>
</reference>
<dbReference type="SUPFAM" id="SSF54695">
    <property type="entry name" value="POZ domain"/>
    <property type="match status" value="1"/>
</dbReference>
<accession>A0A8R2NP97</accession>
<dbReference type="SMART" id="SM00225">
    <property type="entry name" value="BTB"/>
    <property type="match status" value="1"/>
</dbReference>
<dbReference type="EnsemblMetazoa" id="XM_029487302.1">
    <property type="protein sequence ID" value="XP_029343162.1"/>
    <property type="gene ID" value="LOC100570412"/>
</dbReference>
<keyword evidence="1" id="KW-0880">Kelch repeat</keyword>
<protein>
    <recommendedName>
        <fullName evidence="4">BTB domain-containing protein</fullName>
    </recommendedName>
</protein>
<evidence type="ECO:0000259" key="4">
    <source>
        <dbReference type="PROSITE" id="PS50097"/>
    </source>
</evidence>
<evidence type="ECO:0000256" key="1">
    <source>
        <dbReference type="ARBA" id="ARBA00022441"/>
    </source>
</evidence>
<dbReference type="Proteomes" id="UP000007819">
    <property type="component" value="Chromosome A1"/>
</dbReference>
<evidence type="ECO:0000313" key="5">
    <source>
        <dbReference type="EnsemblMetazoa" id="XP_029343162.1"/>
    </source>
</evidence>
<reference evidence="6" key="1">
    <citation type="submission" date="2010-06" db="EMBL/GenBank/DDBJ databases">
        <authorList>
            <person name="Jiang H."/>
            <person name="Abraham K."/>
            <person name="Ali S."/>
            <person name="Alsbrooks S.L."/>
            <person name="Anim B.N."/>
            <person name="Anosike U.S."/>
            <person name="Attaway T."/>
            <person name="Bandaranaike D.P."/>
            <person name="Battles P.K."/>
            <person name="Bell S.N."/>
            <person name="Bell A.V."/>
            <person name="Beltran B."/>
            <person name="Bickham C."/>
            <person name="Bustamante Y."/>
            <person name="Caleb T."/>
            <person name="Canada A."/>
            <person name="Cardenas V."/>
            <person name="Carter K."/>
            <person name="Chacko J."/>
            <person name="Chandrabose M.N."/>
            <person name="Chavez D."/>
            <person name="Chavez A."/>
            <person name="Chen L."/>
            <person name="Chu H.-S."/>
            <person name="Claassen K.J."/>
            <person name="Cockrell R."/>
            <person name="Collins M."/>
            <person name="Cooper J.A."/>
            <person name="Cree A."/>
            <person name="Curry S.M."/>
            <person name="Da Y."/>
            <person name="Dao M.D."/>
            <person name="Das B."/>
            <person name="Davila M.-L."/>
            <person name="Davy-Carroll L."/>
            <person name="Denson S."/>
            <person name="Dinh H."/>
            <person name="Ebong V.E."/>
            <person name="Edwards J.R."/>
            <person name="Egan A."/>
            <person name="El-Daye J."/>
            <person name="Escobedo L."/>
            <person name="Fernandez S."/>
            <person name="Fernando P.R."/>
            <person name="Flagg N."/>
            <person name="Forbes L.D."/>
            <person name="Fowler R.G."/>
            <person name="Fu Q."/>
            <person name="Gabisi R.A."/>
            <person name="Ganer J."/>
            <person name="Garbino Pronczuk A."/>
            <person name="Garcia R.M."/>
            <person name="Garner T."/>
            <person name="Garrett T.E."/>
            <person name="Gonzalez D.A."/>
            <person name="Hamid H."/>
            <person name="Hawkins E.S."/>
            <person name="Hirani K."/>
            <person name="Hogues M.E."/>
            <person name="Hollins B."/>
            <person name="Hsiao C.-H."/>
            <person name="Jabil R."/>
            <person name="James M.L."/>
            <person name="Jhangiani S.N."/>
            <person name="Johnson B."/>
            <person name="Johnson Q."/>
            <person name="Joshi V."/>
            <person name="Kalu J.B."/>
            <person name="Kam C."/>
            <person name="Kashfia A."/>
            <person name="Keebler J."/>
            <person name="Kisamo H."/>
            <person name="Kovar C.L."/>
            <person name="Lago L.A."/>
            <person name="Lai C.-Y."/>
            <person name="Laidlaw J."/>
            <person name="Lara F."/>
            <person name="Le T.-K."/>
            <person name="Lee S.L."/>
            <person name="Legall F.H."/>
            <person name="Lemon S.J."/>
            <person name="Lewis L.R."/>
            <person name="Li B."/>
            <person name="Liu Y."/>
            <person name="Liu Y.-S."/>
            <person name="Lopez J."/>
            <person name="Lozado R.J."/>
            <person name="Lu J."/>
            <person name="Madu R.C."/>
            <person name="Maheshwari M."/>
            <person name="Maheshwari R."/>
            <person name="Malloy K."/>
            <person name="Martinez E."/>
            <person name="Mathew T."/>
            <person name="Mercado I.C."/>
            <person name="Mercado C."/>
            <person name="Meyer B."/>
            <person name="Montgomery K."/>
            <person name="Morgan M.B."/>
            <person name="Munidasa M."/>
            <person name="Nazareth L.V."/>
            <person name="Nelson J."/>
            <person name="Ng B.M."/>
            <person name="Nguyen N.B."/>
            <person name="Nguyen P.Q."/>
            <person name="Nguyen T."/>
            <person name="Obregon M."/>
            <person name="Okwuonu G.O."/>
            <person name="Onwere C.G."/>
            <person name="Orozco G."/>
            <person name="Parra A."/>
            <person name="Patel S."/>
            <person name="Patil S."/>
            <person name="Perez A."/>
            <person name="Perez Y."/>
            <person name="Pham C."/>
            <person name="Primus E.L."/>
            <person name="Pu L.-L."/>
            <person name="Puazo M."/>
            <person name="Qin X."/>
            <person name="Quiroz J.B."/>
            <person name="Reese J."/>
            <person name="Richards S."/>
            <person name="Rives C.M."/>
            <person name="Robberts R."/>
            <person name="Ruiz S.J."/>
            <person name="Ruiz M.J."/>
            <person name="Santibanez J."/>
            <person name="Schneider B.W."/>
            <person name="Sisson I."/>
            <person name="Smith M."/>
            <person name="Sodergren E."/>
            <person name="Song X.-Z."/>
            <person name="Song B.B."/>
            <person name="Summersgill H."/>
            <person name="Thelus R."/>
            <person name="Thornton R.D."/>
            <person name="Trejos Z.Y."/>
            <person name="Usmani K."/>
            <person name="Vattathil S."/>
            <person name="Villasana D."/>
            <person name="Walker D.L."/>
            <person name="Wang S."/>
            <person name="Wang K."/>
            <person name="White C.S."/>
            <person name="Williams A.C."/>
            <person name="Williamson J."/>
            <person name="Wilson K."/>
            <person name="Woghiren I.O."/>
            <person name="Woodworth J.R."/>
            <person name="Worley K.C."/>
            <person name="Wright R.A."/>
            <person name="Wu W."/>
            <person name="Young L."/>
            <person name="Zhang L."/>
            <person name="Zhang J."/>
            <person name="Zhu Y."/>
            <person name="Muzny D.M."/>
            <person name="Weinstock G."/>
            <person name="Gibbs R.A."/>
        </authorList>
    </citation>
    <scope>NUCLEOTIDE SEQUENCE [LARGE SCALE GENOMIC DNA]</scope>
    <source>
        <strain evidence="6">LSR1</strain>
    </source>
</reference>
<evidence type="ECO:0000256" key="2">
    <source>
        <dbReference type="ARBA" id="ARBA00022737"/>
    </source>
</evidence>
<dbReference type="InterPro" id="IPR000210">
    <property type="entry name" value="BTB/POZ_dom"/>
</dbReference>
<keyword evidence="3" id="KW-0009">Actin-binding</keyword>
<proteinExistence type="predicted"/>
<sequence>MQNLHPIPMPSVCDSAKYIYKKSSYAAIFEVLQSLRDDEVLCDIKLETEDGGVVIAHKVVLASGSQYFHSMFTHFKEKNQDLVVIRELSSTALKLLVNFIYSGEIVVTENNVQVLLPATNLLQLQEVKNACCDFLQKQLLPTICLGINALADLHSCPKLLKTSELYIQRHFLEVVEKDEFLSLSSERVIKFISSDLLTVPSEEKVNITYLRHYISIH</sequence>
<evidence type="ECO:0000313" key="6">
    <source>
        <dbReference type="Proteomes" id="UP000007819"/>
    </source>
</evidence>
<dbReference type="Pfam" id="PF00651">
    <property type="entry name" value="BTB"/>
    <property type="match status" value="1"/>
</dbReference>
<dbReference type="InterPro" id="IPR011705">
    <property type="entry name" value="BACK"/>
</dbReference>
<keyword evidence="2" id="KW-0677">Repeat</keyword>
<organism evidence="5 6">
    <name type="scientific">Acyrthosiphon pisum</name>
    <name type="common">Pea aphid</name>
    <dbReference type="NCBI Taxonomy" id="7029"/>
    <lineage>
        <taxon>Eukaryota</taxon>
        <taxon>Metazoa</taxon>
        <taxon>Ecdysozoa</taxon>
        <taxon>Arthropoda</taxon>
        <taxon>Hexapoda</taxon>
        <taxon>Insecta</taxon>
        <taxon>Pterygota</taxon>
        <taxon>Neoptera</taxon>
        <taxon>Paraneoptera</taxon>
        <taxon>Hemiptera</taxon>
        <taxon>Sternorrhyncha</taxon>
        <taxon>Aphidomorpha</taxon>
        <taxon>Aphidoidea</taxon>
        <taxon>Aphididae</taxon>
        <taxon>Macrosiphini</taxon>
        <taxon>Acyrthosiphon</taxon>
    </lineage>
</organism>
<dbReference type="Gene3D" id="3.30.710.10">
    <property type="entry name" value="Potassium Channel Kv1.1, Chain A"/>
    <property type="match status" value="1"/>
</dbReference>
<evidence type="ECO:0000256" key="3">
    <source>
        <dbReference type="ARBA" id="ARBA00023203"/>
    </source>
</evidence>
<dbReference type="AlphaFoldDB" id="A0A8R2NP97"/>
<dbReference type="KEGG" id="api:100570412"/>
<keyword evidence="6" id="KW-1185">Reference proteome</keyword>
<dbReference type="SMART" id="SM00875">
    <property type="entry name" value="BACK"/>
    <property type="match status" value="1"/>
</dbReference>
<dbReference type="Gene3D" id="1.25.40.420">
    <property type="match status" value="1"/>
</dbReference>
<dbReference type="InterPro" id="IPR011333">
    <property type="entry name" value="SKP1/BTB/POZ_sf"/>
</dbReference>
<dbReference type="PANTHER" id="PTHR24412">
    <property type="entry name" value="KELCH PROTEIN"/>
    <property type="match status" value="1"/>
</dbReference>
<dbReference type="PROSITE" id="PS50097">
    <property type="entry name" value="BTB"/>
    <property type="match status" value="1"/>
</dbReference>
<dbReference type="GeneID" id="100570412"/>
<feature type="domain" description="BTB" evidence="4">
    <location>
        <begin position="42"/>
        <end position="109"/>
    </location>
</feature>